<dbReference type="RefSeq" id="WP_167975464.1">
    <property type="nucleotide sequence ID" value="NZ_VSRL01000065.1"/>
</dbReference>
<sequence length="172" mass="18736">MRPRDQEGPPASDFRELMSRFPTGVAIVTTVDDRNDPVGMTCSSLTSVCVTPPTLLVCLHTAGTTLRAARARRAFSVNLLEADARRVAEVFSASGQDRFGAVGWRRSPMGMPWLDETVAVADCAVVRMDKVGDHTVVYGEVASLAVREGRPLLYGMRNFVQSSVDWFGTKVS</sequence>
<evidence type="ECO:0000313" key="4">
    <source>
        <dbReference type="Proteomes" id="UP001515943"/>
    </source>
</evidence>
<evidence type="ECO:0000313" key="3">
    <source>
        <dbReference type="EMBL" id="NKE58806.1"/>
    </source>
</evidence>
<dbReference type="InterPro" id="IPR002563">
    <property type="entry name" value="Flavin_Rdtase-like_dom"/>
</dbReference>
<gene>
    <name evidence="3" type="ORF">FXN61_19115</name>
</gene>
<dbReference type="InterPro" id="IPR012349">
    <property type="entry name" value="Split_barrel_FMN-bd"/>
</dbReference>
<accession>A0ABX1FIJ3</accession>
<dbReference type="PANTHER" id="PTHR30466:SF1">
    <property type="entry name" value="FMN REDUCTASE (NADH) RUTF"/>
    <property type="match status" value="1"/>
</dbReference>
<feature type="domain" description="Flavin reductase like" evidence="2">
    <location>
        <begin position="18"/>
        <end position="161"/>
    </location>
</feature>
<dbReference type="PANTHER" id="PTHR30466">
    <property type="entry name" value="FLAVIN REDUCTASE"/>
    <property type="match status" value="1"/>
</dbReference>
<comment type="caution">
    <text evidence="3">The sequence shown here is derived from an EMBL/GenBank/DDBJ whole genome shotgun (WGS) entry which is preliminary data.</text>
</comment>
<name>A0ABX1FIJ3_9PSEU</name>
<reference evidence="3 4" key="1">
    <citation type="submission" date="2019-08" db="EMBL/GenBank/DDBJ databases">
        <title>Lentzea from Indian Himalayas.</title>
        <authorList>
            <person name="Mandal S."/>
            <person name="Mallick Gupta A."/>
            <person name="Maiti P.K."/>
            <person name="Sarkar J."/>
            <person name="Mandal S."/>
        </authorList>
    </citation>
    <scope>NUCLEOTIDE SEQUENCE [LARGE SCALE GENOMIC DNA]</scope>
    <source>
        <strain evidence="3 4">PSKA42</strain>
    </source>
</reference>
<dbReference type="InterPro" id="IPR050268">
    <property type="entry name" value="NADH-dep_flavin_reductase"/>
</dbReference>
<organism evidence="3 4">
    <name type="scientific">Lentzea indica</name>
    <dbReference type="NCBI Taxonomy" id="2604800"/>
    <lineage>
        <taxon>Bacteria</taxon>
        <taxon>Bacillati</taxon>
        <taxon>Actinomycetota</taxon>
        <taxon>Actinomycetes</taxon>
        <taxon>Pseudonocardiales</taxon>
        <taxon>Pseudonocardiaceae</taxon>
        <taxon>Lentzea</taxon>
    </lineage>
</organism>
<evidence type="ECO:0000259" key="2">
    <source>
        <dbReference type="SMART" id="SM00903"/>
    </source>
</evidence>
<dbReference type="Pfam" id="PF01613">
    <property type="entry name" value="Flavin_Reduct"/>
    <property type="match status" value="1"/>
</dbReference>
<keyword evidence="1" id="KW-0560">Oxidoreductase</keyword>
<dbReference type="Gene3D" id="2.30.110.10">
    <property type="entry name" value="Electron Transport, Fmn-binding Protein, Chain A"/>
    <property type="match status" value="1"/>
</dbReference>
<dbReference type="Proteomes" id="UP001515943">
    <property type="component" value="Unassembled WGS sequence"/>
</dbReference>
<protein>
    <submittedName>
        <fullName evidence="3">Flavin reductase family protein</fullName>
    </submittedName>
</protein>
<proteinExistence type="predicted"/>
<evidence type="ECO:0000256" key="1">
    <source>
        <dbReference type="ARBA" id="ARBA00023002"/>
    </source>
</evidence>
<dbReference type="SUPFAM" id="SSF50475">
    <property type="entry name" value="FMN-binding split barrel"/>
    <property type="match status" value="1"/>
</dbReference>
<dbReference type="SMART" id="SM00903">
    <property type="entry name" value="Flavin_Reduct"/>
    <property type="match status" value="1"/>
</dbReference>
<dbReference type="EMBL" id="VSRL01000065">
    <property type="protein sequence ID" value="NKE58806.1"/>
    <property type="molecule type" value="Genomic_DNA"/>
</dbReference>
<keyword evidence="4" id="KW-1185">Reference proteome</keyword>